<accession>A0A1T5PBW5</accession>
<dbReference type="AlphaFoldDB" id="A0A1T5PBW5"/>
<keyword evidence="1" id="KW-1133">Transmembrane helix</keyword>
<proteinExistence type="predicted"/>
<keyword evidence="1" id="KW-0812">Transmembrane</keyword>
<keyword evidence="1" id="KW-0472">Membrane</keyword>
<evidence type="ECO:0000313" key="3">
    <source>
        <dbReference type="Proteomes" id="UP000190166"/>
    </source>
</evidence>
<dbReference type="Proteomes" id="UP000190166">
    <property type="component" value="Unassembled WGS sequence"/>
</dbReference>
<evidence type="ECO:0000256" key="1">
    <source>
        <dbReference type="SAM" id="Phobius"/>
    </source>
</evidence>
<keyword evidence="3" id="KW-1185">Reference proteome</keyword>
<dbReference type="STRING" id="393003.SAMN05660461_6149"/>
<name>A0A1T5PBW5_9BACT</name>
<protein>
    <submittedName>
        <fullName evidence="2">Uncharacterized protein</fullName>
    </submittedName>
</protein>
<reference evidence="2 3" key="1">
    <citation type="submission" date="2017-02" db="EMBL/GenBank/DDBJ databases">
        <authorList>
            <person name="Peterson S.W."/>
        </authorList>
    </citation>
    <scope>NUCLEOTIDE SEQUENCE [LARGE SCALE GENOMIC DNA]</scope>
    <source>
        <strain evidence="2 3">DSM 18108</strain>
    </source>
</reference>
<evidence type="ECO:0000313" key="2">
    <source>
        <dbReference type="EMBL" id="SKD10244.1"/>
    </source>
</evidence>
<dbReference type="RefSeq" id="WP_079473399.1">
    <property type="nucleotide sequence ID" value="NZ_FUZZ01000006.1"/>
</dbReference>
<gene>
    <name evidence="2" type="ORF">SAMN05660461_6149</name>
</gene>
<organism evidence="2 3">
    <name type="scientific">Chitinophaga ginsengisegetis</name>
    <dbReference type="NCBI Taxonomy" id="393003"/>
    <lineage>
        <taxon>Bacteria</taxon>
        <taxon>Pseudomonadati</taxon>
        <taxon>Bacteroidota</taxon>
        <taxon>Chitinophagia</taxon>
        <taxon>Chitinophagales</taxon>
        <taxon>Chitinophagaceae</taxon>
        <taxon>Chitinophaga</taxon>
    </lineage>
</organism>
<dbReference type="EMBL" id="FUZZ01000006">
    <property type="protein sequence ID" value="SKD10244.1"/>
    <property type="molecule type" value="Genomic_DNA"/>
</dbReference>
<sequence length="139" mass="15381">MSTVQVCPWCGSTDLIRTIPEKDPFHVLFICQNCQKVVNDQTTPENRKNAVSKRTIEEKAIQLSMHSGKLHAVKYYLTEMNKLPGTNIGLLEAKEAVEALIGARGVASAVKQPSRNGCVIALIVLVLIIASVVYFYTHR</sequence>
<feature type="transmembrane region" description="Helical" evidence="1">
    <location>
        <begin position="118"/>
        <end position="137"/>
    </location>
</feature>